<keyword evidence="9" id="KW-1185">Reference proteome</keyword>
<evidence type="ECO:0000256" key="5">
    <source>
        <dbReference type="ARBA" id="ARBA00038359"/>
    </source>
</evidence>
<dbReference type="PANTHER" id="PTHR33048:SF165">
    <property type="entry name" value="INTEGRAL MEMBRANE PROTEIN"/>
    <property type="match status" value="1"/>
</dbReference>
<dbReference type="EMBL" id="JAUTXT010000008">
    <property type="protein sequence ID" value="KAK3676966.1"/>
    <property type="molecule type" value="Genomic_DNA"/>
</dbReference>
<keyword evidence="2 6" id="KW-0812">Transmembrane</keyword>
<accession>A0AAE0WSH1</accession>
<comment type="caution">
    <text evidence="8">The sequence shown here is derived from an EMBL/GenBank/DDBJ whole genome shotgun (WGS) entry which is preliminary data.</text>
</comment>
<feature type="transmembrane region" description="Helical" evidence="6">
    <location>
        <begin position="130"/>
        <end position="150"/>
    </location>
</feature>
<dbReference type="PANTHER" id="PTHR33048">
    <property type="entry name" value="PTH11-LIKE INTEGRAL MEMBRANE PROTEIN (AFU_ORTHOLOGUE AFUA_5G11245)"/>
    <property type="match status" value="1"/>
</dbReference>
<evidence type="ECO:0000313" key="8">
    <source>
        <dbReference type="EMBL" id="KAK3676966.1"/>
    </source>
</evidence>
<keyword evidence="4 6" id="KW-0472">Membrane</keyword>
<name>A0AAE0WSH1_9PEZI</name>
<evidence type="ECO:0000313" key="9">
    <source>
        <dbReference type="Proteomes" id="UP001274830"/>
    </source>
</evidence>
<dbReference type="Proteomes" id="UP001274830">
    <property type="component" value="Unassembled WGS sequence"/>
</dbReference>
<dbReference type="InterPro" id="IPR049326">
    <property type="entry name" value="Rhodopsin_dom_fungi"/>
</dbReference>
<evidence type="ECO:0000256" key="1">
    <source>
        <dbReference type="ARBA" id="ARBA00004141"/>
    </source>
</evidence>
<comment type="subcellular location">
    <subcellularLocation>
        <location evidence="1">Membrane</location>
        <topology evidence="1">Multi-pass membrane protein</topology>
    </subcellularLocation>
</comment>
<feature type="transmembrane region" description="Helical" evidence="6">
    <location>
        <begin position="199"/>
        <end position="219"/>
    </location>
</feature>
<keyword evidence="3 6" id="KW-1133">Transmembrane helix</keyword>
<dbReference type="Pfam" id="PF20684">
    <property type="entry name" value="Fung_rhodopsin"/>
    <property type="match status" value="1"/>
</dbReference>
<evidence type="ECO:0000256" key="2">
    <source>
        <dbReference type="ARBA" id="ARBA00022692"/>
    </source>
</evidence>
<reference evidence="8" key="1">
    <citation type="submission" date="2023-07" db="EMBL/GenBank/DDBJ databases">
        <title>Black Yeasts Isolated from many extreme environments.</title>
        <authorList>
            <person name="Coleine C."/>
            <person name="Stajich J.E."/>
            <person name="Selbmann L."/>
        </authorList>
    </citation>
    <scope>NUCLEOTIDE SEQUENCE</scope>
    <source>
        <strain evidence="8">CCFEE 5485</strain>
    </source>
</reference>
<feature type="transmembrane region" description="Helical" evidence="6">
    <location>
        <begin position="51"/>
        <end position="76"/>
    </location>
</feature>
<dbReference type="InterPro" id="IPR052337">
    <property type="entry name" value="SAT4-like"/>
</dbReference>
<evidence type="ECO:0000259" key="7">
    <source>
        <dbReference type="Pfam" id="PF20684"/>
    </source>
</evidence>
<evidence type="ECO:0000256" key="4">
    <source>
        <dbReference type="ARBA" id="ARBA00023136"/>
    </source>
</evidence>
<proteinExistence type="inferred from homology"/>
<evidence type="ECO:0000256" key="6">
    <source>
        <dbReference type="SAM" id="Phobius"/>
    </source>
</evidence>
<feature type="transmembrane region" description="Helical" evidence="6">
    <location>
        <begin position="96"/>
        <end position="118"/>
    </location>
</feature>
<dbReference type="GO" id="GO:0016020">
    <property type="term" value="C:membrane"/>
    <property type="evidence" value="ECO:0007669"/>
    <property type="project" value="UniProtKB-SubCell"/>
</dbReference>
<feature type="transmembrane region" description="Helical" evidence="6">
    <location>
        <begin position="20"/>
        <end position="39"/>
    </location>
</feature>
<feature type="domain" description="Rhodopsin" evidence="7">
    <location>
        <begin position="35"/>
        <end position="272"/>
    </location>
</feature>
<protein>
    <recommendedName>
        <fullName evidence="7">Rhodopsin domain-containing protein</fullName>
    </recommendedName>
</protein>
<dbReference type="AlphaFoldDB" id="A0AAE0WSH1"/>
<organism evidence="8 9">
    <name type="scientific">Recurvomyces mirabilis</name>
    <dbReference type="NCBI Taxonomy" id="574656"/>
    <lineage>
        <taxon>Eukaryota</taxon>
        <taxon>Fungi</taxon>
        <taxon>Dikarya</taxon>
        <taxon>Ascomycota</taxon>
        <taxon>Pezizomycotina</taxon>
        <taxon>Dothideomycetes</taxon>
        <taxon>Dothideomycetidae</taxon>
        <taxon>Mycosphaerellales</taxon>
        <taxon>Teratosphaeriaceae</taxon>
        <taxon>Recurvomyces</taxon>
    </lineage>
</organism>
<feature type="transmembrane region" description="Helical" evidence="6">
    <location>
        <begin position="226"/>
        <end position="244"/>
    </location>
</feature>
<comment type="similarity">
    <text evidence="5">Belongs to the SAT4 family.</text>
</comment>
<gene>
    <name evidence="8" type="ORF">LTR78_003171</name>
</gene>
<sequence length="274" mass="30345">MRSEAAAHDAYGGAGPLEMGVTWTLALLTTLAVAARVYVSFALLERRDWDLYWVTLALVTALCGQGMQTAAALYGIGNHIELLTKSDIVQALKWDWLGRMIGVWASFFGKNVVIALMLRIQGQKNTKKALFLHSIWVSNLLLTIALVTVLCLRCNPTSLWWNKAQPGSCDRISSSFTEVLGLFQSSWTTEVLGLFQSSWTTASDFAIAIYPVFIFWNLSMSWQRKAGICAIMGAGIIAGIVNIFKTIQVQLAHSNKDVTYDLASLLIYTQVEPW</sequence>
<evidence type="ECO:0000256" key="3">
    <source>
        <dbReference type="ARBA" id="ARBA00022989"/>
    </source>
</evidence>